<feature type="signal peptide" evidence="8">
    <location>
        <begin position="1"/>
        <end position="21"/>
    </location>
</feature>
<dbReference type="PROSITE" id="PS50835">
    <property type="entry name" value="IG_LIKE"/>
    <property type="match status" value="1"/>
</dbReference>
<dbReference type="InterPro" id="IPR036179">
    <property type="entry name" value="Ig-like_dom_sf"/>
</dbReference>
<dbReference type="InterPro" id="IPR059226">
    <property type="entry name" value="Choice_anch_Q_dom"/>
</dbReference>
<dbReference type="NCBIfam" id="TIGR01376">
    <property type="entry name" value="POMP_repeat"/>
    <property type="match status" value="1"/>
</dbReference>
<evidence type="ECO:0000256" key="8">
    <source>
        <dbReference type="SAM" id="SignalP"/>
    </source>
</evidence>
<dbReference type="InterPro" id="IPR003368">
    <property type="entry name" value="POMP_repeat"/>
</dbReference>
<gene>
    <name evidence="10" type="ORF">IC229_18415</name>
</gene>
<dbReference type="GO" id="GO:0005576">
    <property type="term" value="C:extracellular region"/>
    <property type="evidence" value="ECO:0007669"/>
    <property type="project" value="UniProtKB-SubCell"/>
</dbReference>
<dbReference type="GO" id="GO:0005509">
    <property type="term" value="F:calcium ion binding"/>
    <property type="evidence" value="ECO:0007669"/>
    <property type="project" value="InterPro"/>
</dbReference>
<evidence type="ECO:0000256" key="6">
    <source>
        <dbReference type="ARBA" id="ARBA00023136"/>
    </source>
</evidence>
<feature type="chain" id="PRO_5037151624" evidence="8">
    <location>
        <begin position="22"/>
        <end position="1328"/>
    </location>
</feature>
<dbReference type="InterPro" id="IPR012334">
    <property type="entry name" value="Pectin_lyas_fold"/>
</dbReference>
<evidence type="ECO:0000256" key="3">
    <source>
        <dbReference type="ARBA" id="ARBA00004613"/>
    </source>
</evidence>
<evidence type="ECO:0000256" key="7">
    <source>
        <dbReference type="ARBA" id="ARBA00023237"/>
    </source>
</evidence>
<accession>A0A927AU61</accession>
<organism evidence="10 11">
    <name type="scientific">Spirosoma profusum</name>
    <dbReference type="NCBI Taxonomy" id="2771354"/>
    <lineage>
        <taxon>Bacteria</taxon>
        <taxon>Pseudomonadati</taxon>
        <taxon>Bacteroidota</taxon>
        <taxon>Cytophagia</taxon>
        <taxon>Cytophagales</taxon>
        <taxon>Cytophagaceae</taxon>
        <taxon>Spirosoma</taxon>
    </lineage>
</organism>
<proteinExistence type="predicted"/>
<dbReference type="Gene3D" id="2.160.20.10">
    <property type="entry name" value="Single-stranded right-handed beta-helix, Pectin lyase-like"/>
    <property type="match status" value="1"/>
</dbReference>
<evidence type="ECO:0000256" key="4">
    <source>
        <dbReference type="ARBA" id="ARBA00022525"/>
    </source>
</evidence>
<sequence length="1328" mass="135878">MQLTLRFLTICLLLMSRSVLAQTVYVTPTGAGNQSGTSWSNALSGTALQGALASAPSGTTFLIGTGMYKPTTGTDRSVSFSIPSGVHVYGGYAGSGSESNTRTAFPSSTTFSGDIGTMGNSSDNTYNVVRFRNATADTRLDGLVITGGNANEGSRLFGGGIYNDGDGSGNSSKPTLVNLSLISNSSSFAGGALYNTGVIGEASPRLINVEFNTNSASQRGGAIMNNGGNGNASPVLINVSFNNNVAGLGGAIYSEGLSGNSHPQLTNVSFSSNSAISSGGALFSYNASVSVNNGVFFNSGGANTFAGLNGSVTLHSSLLEPTVTNYTTDPSNLTTTTFPFVSTTDLRLRPGAEAINTGDNTAYTTAGGPLTDLGGNPRRLGTIDMGAYEYLAFPANSVVYVTPSGAGQLDGSSWVNALQGQAFQPVLANATSSTFLVGAGLYKPTTGTDRSVCFSIPSGVQVYGGYVGNGPSPDTRTTFPISTTLSADIGTLNDNSDNSFNVVRFRNASETTRLDGVVLTGGNATLRFDSVLYVARGGGIFNDGSGEGNRSSPTLVNLWLINNTATNGGGLYNWASTGTTSPKLINVGFENNSATRGGAIFNFSGLGVNKPVLVNVSFRNNSATILGGAMFNNNADVRVANGIFFGNGGANTFNNIVSSLTITSSLLEPSVTSYASDPSNLTTTTSPFASETKLQLNACSPAINTGSNSAYTTFSGPPIDLAGNARFYQNGPIDMGAYEFQGTPSQPLGITQQPPSGTAVCAGATLTATVSVTGSNPTYQWYKDGVSLSAQQSATLTLPNVTTAQTGSYSVVITNACNSVTATAFSLTVNALPTPTLVSSGTITCAQTSVTLTATGGSSYTFAGSGIVSQNATSGTAMVNAPGPYSVSVTTSSGCSSTTSLTVEQNTTPASVSISPASATITCSNPVVSLSAVGVGTYRWSTGEITPSISVSVANTYSVTLTGANGCSSTASASVIYQNCAPTVANLIPPKSATIGDAFSYTIPASTFTDPETPNALTLSMSGLPAGLSFVAPNTITGVPSTTIGTPFSVTVTATDPGGLTASTSFLLNVQSRGFAITGVTMLDCNHISYFERRINFTVSFEGINGQPISLSVVNETKTITINEPYQLNLFTDNPVIVFKARQQGTSSEASFAYNWLAFCANGNPRVENSIPAQSATVGQPFSYTIPANTFTDAETPNSLTLSVVGLPAGLSFVVPNRITGTASASASAFYSVTVTATDPAGGSVSTILPFSVVNPGGCGSMFTLKAGDWNDPAVWSCGRIPVLTDAVTLNHVVSLPPTYQAQALRVIYSPTGRLIFGSTSRLRLVGN</sequence>
<evidence type="ECO:0000256" key="2">
    <source>
        <dbReference type="ARBA" id="ARBA00004442"/>
    </source>
</evidence>
<name>A0A927AU61_9BACT</name>
<dbReference type="GO" id="GO:0009279">
    <property type="term" value="C:cell outer membrane"/>
    <property type="evidence" value="ECO:0007669"/>
    <property type="project" value="UniProtKB-SubCell"/>
</dbReference>
<dbReference type="InterPro" id="IPR013783">
    <property type="entry name" value="Ig-like_fold"/>
</dbReference>
<comment type="caution">
    <text evidence="10">The sequence shown here is derived from an EMBL/GenBank/DDBJ whole genome shotgun (WGS) entry which is preliminary data.</text>
</comment>
<protein>
    <submittedName>
        <fullName evidence="10">Immunoglobulin domain-containing protein</fullName>
    </submittedName>
</protein>
<dbReference type="SUPFAM" id="SSF51126">
    <property type="entry name" value="Pectin lyase-like"/>
    <property type="match status" value="2"/>
</dbReference>
<dbReference type="EMBL" id="JACWZY010000016">
    <property type="protein sequence ID" value="MBD2702627.1"/>
    <property type="molecule type" value="Genomic_DNA"/>
</dbReference>
<evidence type="ECO:0000259" key="9">
    <source>
        <dbReference type="PROSITE" id="PS50835"/>
    </source>
</evidence>
<dbReference type="RefSeq" id="WP_190888478.1">
    <property type="nucleotide sequence ID" value="NZ_JACWZY010000016.1"/>
</dbReference>
<comment type="subcellular location">
    <subcellularLocation>
        <location evidence="1">Cell envelope</location>
    </subcellularLocation>
    <subcellularLocation>
        <location evidence="2">Cell outer membrane</location>
    </subcellularLocation>
    <subcellularLocation>
        <location evidence="3">Secreted</location>
    </subcellularLocation>
</comment>
<keyword evidence="11" id="KW-1185">Reference proteome</keyword>
<evidence type="ECO:0000256" key="5">
    <source>
        <dbReference type="ARBA" id="ARBA00022729"/>
    </source>
</evidence>
<keyword evidence="5 8" id="KW-0732">Signal</keyword>
<dbReference type="SUPFAM" id="SSF48726">
    <property type="entry name" value="Immunoglobulin"/>
    <property type="match status" value="1"/>
</dbReference>
<keyword evidence="4" id="KW-0964">Secreted</keyword>
<dbReference type="SMART" id="SM00736">
    <property type="entry name" value="CADG"/>
    <property type="match status" value="2"/>
</dbReference>
<dbReference type="Pfam" id="PF13927">
    <property type="entry name" value="Ig_3"/>
    <property type="match status" value="1"/>
</dbReference>
<evidence type="ECO:0000313" key="10">
    <source>
        <dbReference type="EMBL" id="MBD2702627.1"/>
    </source>
</evidence>
<reference evidence="10" key="1">
    <citation type="submission" date="2020-09" db="EMBL/GenBank/DDBJ databases">
        <authorList>
            <person name="Kim M.K."/>
        </authorList>
    </citation>
    <scope>NUCLEOTIDE SEQUENCE</scope>
    <source>
        <strain evidence="10">BT702</strain>
    </source>
</reference>
<dbReference type="Proteomes" id="UP000598820">
    <property type="component" value="Unassembled WGS sequence"/>
</dbReference>
<evidence type="ECO:0000256" key="1">
    <source>
        <dbReference type="ARBA" id="ARBA00004196"/>
    </source>
</evidence>
<dbReference type="NCBIfam" id="NF041518">
    <property type="entry name" value="choice_anch_Q"/>
    <property type="match status" value="2"/>
</dbReference>
<keyword evidence="7" id="KW-0998">Cell outer membrane</keyword>
<dbReference type="InterPro" id="IPR015919">
    <property type="entry name" value="Cadherin-like_sf"/>
</dbReference>
<keyword evidence="6" id="KW-0472">Membrane</keyword>
<dbReference type="InterPro" id="IPR007110">
    <property type="entry name" value="Ig-like_dom"/>
</dbReference>
<dbReference type="Pfam" id="PF02415">
    <property type="entry name" value="Chlam_PMP"/>
    <property type="match status" value="1"/>
</dbReference>
<dbReference type="Pfam" id="PF05345">
    <property type="entry name" value="He_PIG"/>
    <property type="match status" value="2"/>
</dbReference>
<dbReference type="SUPFAM" id="SSF49313">
    <property type="entry name" value="Cadherin-like"/>
    <property type="match status" value="2"/>
</dbReference>
<dbReference type="Gene3D" id="2.60.40.10">
    <property type="entry name" value="Immunoglobulins"/>
    <property type="match status" value="3"/>
</dbReference>
<evidence type="ECO:0000313" key="11">
    <source>
        <dbReference type="Proteomes" id="UP000598820"/>
    </source>
</evidence>
<dbReference type="InterPro" id="IPR011050">
    <property type="entry name" value="Pectin_lyase_fold/virulence"/>
</dbReference>
<dbReference type="InterPro" id="IPR006644">
    <property type="entry name" value="Cadg"/>
</dbReference>
<feature type="domain" description="Ig-like" evidence="9">
    <location>
        <begin position="747"/>
        <end position="828"/>
    </location>
</feature>